<organism evidence="7">
    <name type="scientific">Amorphochlora amoebiformis</name>
    <dbReference type="NCBI Taxonomy" id="1561963"/>
    <lineage>
        <taxon>Eukaryota</taxon>
        <taxon>Sar</taxon>
        <taxon>Rhizaria</taxon>
        <taxon>Cercozoa</taxon>
        <taxon>Chlorarachniophyceae</taxon>
        <taxon>Amorphochlora</taxon>
    </lineage>
</organism>
<dbReference type="PROSITE" id="PS51625">
    <property type="entry name" value="SAM_MT_TRMB"/>
    <property type="match status" value="1"/>
</dbReference>
<comment type="catalytic activity">
    <reaction evidence="1">
        <text>guanosine(46) in tRNA + S-adenosyl-L-methionine = N(7)-methylguanosine(46) in tRNA + S-adenosyl-L-homocysteine</text>
        <dbReference type="Rhea" id="RHEA:42708"/>
        <dbReference type="Rhea" id="RHEA-COMP:10188"/>
        <dbReference type="Rhea" id="RHEA-COMP:10189"/>
        <dbReference type="ChEBI" id="CHEBI:57856"/>
        <dbReference type="ChEBI" id="CHEBI:59789"/>
        <dbReference type="ChEBI" id="CHEBI:74269"/>
        <dbReference type="ChEBI" id="CHEBI:74480"/>
        <dbReference type="EC" id="2.1.1.33"/>
    </reaction>
</comment>
<accession>A0A7S0H364</accession>
<evidence type="ECO:0000256" key="5">
    <source>
        <dbReference type="ARBA" id="ARBA00022691"/>
    </source>
</evidence>
<dbReference type="InterPro" id="IPR003358">
    <property type="entry name" value="tRNA_(Gua-N-7)_MeTrfase_Trmb"/>
</dbReference>
<gene>
    <name evidence="7" type="ORF">LAMO00422_LOCUS16531</name>
</gene>
<dbReference type="SUPFAM" id="SSF53335">
    <property type="entry name" value="S-adenosyl-L-methionine-dependent methyltransferases"/>
    <property type="match status" value="1"/>
</dbReference>
<dbReference type="EC" id="2.1.1.33" evidence="2"/>
<dbReference type="Gene3D" id="3.40.50.150">
    <property type="entry name" value="Vaccinia Virus protein VP39"/>
    <property type="match status" value="1"/>
</dbReference>
<evidence type="ECO:0000256" key="4">
    <source>
        <dbReference type="ARBA" id="ARBA00022679"/>
    </source>
</evidence>
<dbReference type="InterPro" id="IPR029063">
    <property type="entry name" value="SAM-dependent_MTases_sf"/>
</dbReference>
<evidence type="ECO:0000256" key="2">
    <source>
        <dbReference type="ARBA" id="ARBA00011977"/>
    </source>
</evidence>
<dbReference type="GO" id="GO:0043527">
    <property type="term" value="C:tRNA methyltransferase complex"/>
    <property type="evidence" value="ECO:0007669"/>
    <property type="project" value="TreeGrafter"/>
</dbReference>
<sequence length="190" mass="22041">MEVHKPGISLVLKQLSVDNIENVRIVRGDALQLLNNKCEGRIFDECWILFPDPWCDFRARDRRLVRGFLIELLEEKLNPNGRLRIASDCYDYIEHVEAVMSERERTHPGRWRSVLEEFSEIKGITCVDGDDALNQPGVEESQRQPIASMGSSESRLWLPPPPGYRGRTRYERRALESGGTVWERTYELLL</sequence>
<protein>
    <recommendedName>
        <fullName evidence="2">tRNA (guanine(46)-N(7))-methyltransferase</fullName>
        <ecNumber evidence="2">2.1.1.33</ecNumber>
    </recommendedName>
</protein>
<dbReference type="Pfam" id="PF02390">
    <property type="entry name" value="Methyltransf_4"/>
    <property type="match status" value="1"/>
</dbReference>
<dbReference type="PANTHER" id="PTHR23417:SF14">
    <property type="entry name" value="PENTACOTRIPEPTIDE-REPEAT REGION OF PRORP DOMAIN-CONTAINING PROTEIN"/>
    <property type="match status" value="1"/>
</dbReference>
<name>A0A7S0H364_9EUKA</name>
<evidence type="ECO:0000313" key="7">
    <source>
        <dbReference type="EMBL" id="CAD8457582.1"/>
    </source>
</evidence>
<keyword evidence="4" id="KW-0808">Transferase</keyword>
<dbReference type="PANTHER" id="PTHR23417">
    <property type="entry name" value="3-DEOXY-D-MANNO-OCTULOSONIC-ACID TRANSFERASE/TRNA GUANINE-N 7 - -METHYLTRANSFERASE"/>
    <property type="match status" value="1"/>
</dbReference>
<keyword evidence="3" id="KW-0489">Methyltransferase</keyword>
<dbReference type="GO" id="GO:0008176">
    <property type="term" value="F:tRNA (guanine(46)-N7)-methyltransferase activity"/>
    <property type="evidence" value="ECO:0007669"/>
    <property type="project" value="UniProtKB-EC"/>
</dbReference>
<keyword evidence="5" id="KW-0949">S-adenosyl-L-methionine</keyword>
<keyword evidence="6" id="KW-0819">tRNA processing</keyword>
<reference evidence="7" key="1">
    <citation type="submission" date="2021-01" db="EMBL/GenBank/DDBJ databases">
        <authorList>
            <person name="Corre E."/>
            <person name="Pelletier E."/>
            <person name="Niang G."/>
            <person name="Scheremetjew M."/>
            <person name="Finn R."/>
            <person name="Kale V."/>
            <person name="Holt S."/>
            <person name="Cochrane G."/>
            <person name="Meng A."/>
            <person name="Brown T."/>
            <person name="Cohen L."/>
        </authorList>
    </citation>
    <scope>NUCLEOTIDE SEQUENCE</scope>
    <source>
        <strain evidence="7">CCMP2058</strain>
    </source>
</reference>
<dbReference type="EMBL" id="HBEM01024346">
    <property type="protein sequence ID" value="CAD8457582.1"/>
    <property type="molecule type" value="Transcribed_RNA"/>
</dbReference>
<evidence type="ECO:0000256" key="6">
    <source>
        <dbReference type="ARBA" id="ARBA00022694"/>
    </source>
</evidence>
<evidence type="ECO:0000256" key="1">
    <source>
        <dbReference type="ARBA" id="ARBA00000142"/>
    </source>
</evidence>
<proteinExistence type="predicted"/>
<evidence type="ECO:0000256" key="3">
    <source>
        <dbReference type="ARBA" id="ARBA00022603"/>
    </source>
</evidence>
<dbReference type="AlphaFoldDB" id="A0A7S0H364"/>